<dbReference type="RefSeq" id="XP_056557995.1">
    <property type="nucleotide sequence ID" value="XM_056695783.1"/>
</dbReference>
<gene>
    <name evidence="3" type="ORF">N7496_002852</name>
</gene>
<organism evidence="3 4">
    <name type="scientific">Penicillium cataractarum</name>
    <dbReference type="NCBI Taxonomy" id="2100454"/>
    <lineage>
        <taxon>Eukaryota</taxon>
        <taxon>Fungi</taxon>
        <taxon>Dikarya</taxon>
        <taxon>Ascomycota</taxon>
        <taxon>Pezizomycotina</taxon>
        <taxon>Eurotiomycetes</taxon>
        <taxon>Eurotiomycetidae</taxon>
        <taxon>Eurotiales</taxon>
        <taxon>Aspergillaceae</taxon>
        <taxon>Penicillium</taxon>
    </lineage>
</organism>
<keyword evidence="2" id="KW-1133">Transmembrane helix</keyword>
<dbReference type="GeneID" id="81434960"/>
<proteinExistence type="predicted"/>
<accession>A0A9W9VGY5</accession>
<dbReference type="EMBL" id="JAPZBS010000002">
    <property type="protein sequence ID" value="KAJ5380424.1"/>
    <property type="molecule type" value="Genomic_DNA"/>
</dbReference>
<dbReference type="OrthoDB" id="4323345at2759"/>
<name>A0A9W9VGY5_9EURO</name>
<keyword evidence="4" id="KW-1185">Reference proteome</keyword>
<feature type="transmembrane region" description="Helical" evidence="2">
    <location>
        <begin position="164"/>
        <end position="191"/>
    </location>
</feature>
<feature type="transmembrane region" description="Helical" evidence="2">
    <location>
        <begin position="54"/>
        <end position="74"/>
    </location>
</feature>
<dbReference type="AlphaFoldDB" id="A0A9W9VGY5"/>
<evidence type="ECO:0000313" key="3">
    <source>
        <dbReference type="EMBL" id="KAJ5380424.1"/>
    </source>
</evidence>
<sequence>MPSFFLYNISMGIHTTECAAWFTRWVQCQNFTIARSVVFWEAVGKPPQSRLFDYFTAGCVSVCSTGFLLTMAILSYDMYGVANACGLIVSVLTRAYILSANRMEIDKAVLNSKARKNTEKLIFITPDTKVITLFIPNELIVPVFVKNPHPSPRLPYQIGRWMSWLAFGIHVVTVGMASLAIQIYTIGLLLISSILITRGFGCDDKVRPVSVKFDGGGETRAYTCTIGSYLKATVFEWPSFLDFEEISESTWQFCKRPAKDPAKRSTRRMDLYAWLNLTAEEEESFSKWNLLPHKRGDNPSWENAFNAKKALIRRRSPNILQIKKRVEQAIEFNSTSLKPQDGADVEGQISDSGENTLRHPQRVQSTKTTDGGVKGNH</sequence>
<evidence type="ECO:0000256" key="1">
    <source>
        <dbReference type="SAM" id="MobiDB-lite"/>
    </source>
</evidence>
<comment type="caution">
    <text evidence="3">The sequence shown here is derived from an EMBL/GenBank/DDBJ whole genome shotgun (WGS) entry which is preliminary data.</text>
</comment>
<reference evidence="3" key="1">
    <citation type="submission" date="2022-11" db="EMBL/GenBank/DDBJ databases">
        <authorList>
            <person name="Petersen C."/>
        </authorList>
    </citation>
    <scope>NUCLEOTIDE SEQUENCE</scope>
    <source>
        <strain evidence="3">IBT 29864</strain>
    </source>
</reference>
<keyword evidence="2" id="KW-0812">Transmembrane</keyword>
<protein>
    <submittedName>
        <fullName evidence="3">Uncharacterized protein</fullName>
    </submittedName>
</protein>
<evidence type="ECO:0000256" key="2">
    <source>
        <dbReference type="SAM" id="Phobius"/>
    </source>
</evidence>
<evidence type="ECO:0000313" key="4">
    <source>
        <dbReference type="Proteomes" id="UP001147782"/>
    </source>
</evidence>
<dbReference type="Proteomes" id="UP001147782">
    <property type="component" value="Unassembled WGS sequence"/>
</dbReference>
<feature type="region of interest" description="Disordered" evidence="1">
    <location>
        <begin position="333"/>
        <end position="377"/>
    </location>
</feature>
<reference evidence="3" key="2">
    <citation type="journal article" date="2023" name="IMA Fungus">
        <title>Comparative genomic study of the Penicillium genus elucidates a diverse pangenome and 15 lateral gene transfer events.</title>
        <authorList>
            <person name="Petersen C."/>
            <person name="Sorensen T."/>
            <person name="Nielsen M.R."/>
            <person name="Sondergaard T.E."/>
            <person name="Sorensen J.L."/>
            <person name="Fitzpatrick D.A."/>
            <person name="Frisvad J.C."/>
            <person name="Nielsen K.L."/>
        </authorList>
    </citation>
    <scope>NUCLEOTIDE SEQUENCE</scope>
    <source>
        <strain evidence="3">IBT 29864</strain>
    </source>
</reference>
<keyword evidence="2" id="KW-0472">Membrane</keyword>